<keyword evidence="2" id="KW-0285">Flavoprotein</keyword>
<evidence type="ECO:0000313" key="7">
    <source>
        <dbReference type="Proteomes" id="UP000095743"/>
    </source>
</evidence>
<proteinExistence type="predicted"/>
<dbReference type="EMBL" id="CP017269">
    <property type="protein sequence ID" value="AOT70534.1"/>
    <property type="molecule type" value="Genomic_DNA"/>
</dbReference>
<sequence length="400" mass="43906">MEGVKGAYLIIGNGVAGMTAAEEIRKCDKDAHVTIIGDERVLTYYRVKLSHFISKHFQIKELLIHDENWYRERNIELILGERVQSIHPNAQKVFLESGKEVGYHKLLLANGSSSFIPSVEGAKKDGVFALRNLRDLEEIQAYLLDCKEVAVIGGGLLGLEAAWALKERGLRVNVVEFFPYLLPRQLDPELARYVKEQLEQKGLKIYLTAETQEIIGTEKVEGIALKDGRVIPTDMVLFSTGVKPNISIAESTDIDKNRGIKVNAFMETSVENIYAAGDVAEFGGMAMGLWSVASDQGKVAGRSMVGVKDAYTLPQPATLLSIGGFNVFSVGEVNGEKQGLTFREGTVFHKLFIEEGKLIGGVLTGDIKKMAVLKKAVTQKTAVQGLLEVGLTIPEILEKL</sequence>
<dbReference type="GO" id="GO:0016491">
    <property type="term" value="F:oxidoreductase activity"/>
    <property type="evidence" value="ECO:0007669"/>
    <property type="project" value="InterPro"/>
</dbReference>
<dbReference type="InterPro" id="IPR050260">
    <property type="entry name" value="FAD-bd_OxRdtase"/>
</dbReference>
<dbReference type="Pfam" id="PF18267">
    <property type="entry name" value="Rubredoxin_C"/>
    <property type="match status" value="1"/>
</dbReference>
<dbReference type="AlphaFoldDB" id="A0A1D8GHZ8"/>
<organism evidence="6 7">
    <name type="scientific">Geosporobacter ferrireducens</name>
    <dbReference type="NCBI Taxonomy" id="1424294"/>
    <lineage>
        <taxon>Bacteria</taxon>
        <taxon>Bacillati</taxon>
        <taxon>Bacillota</taxon>
        <taxon>Clostridia</taxon>
        <taxon>Peptostreptococcales</taxon>
        <taxon>Thermotaleaceae</taxon>
        <taxon>Geosporobacter</taxon>
    </lineage>
</organism>
<dbReference type="InterPro" id="IPR023753">
    <property type="entry name" value="FAD/NAD-binding_dom"/>
</dbReference>
<dbReference type="InterPro" id="IPR041575">
    <property type="entry name" value="Rubredoxin_C"/>
</dbReference>
<evidence type="ECO:0000256" key="2">
    <source>
        <dbReference type="ARBA" id="ARBA00022630"/>
    </source>
</evidence>
<keyword evidence="7" id="KW-1185">Reference proteome</keyword>
<feature type="domain" description="NADH-rubredoxin oxidoreductase C-terminal" evidence="5">
    <location>
        <begin position="316"/>
        <end position="381"/>
    </location>
</feature>
<evidence type="ECO:0000256" key="3">
    <source>
        <dbReference type="ARBA" id="ARBA00022827"/>
    </source>
</evidence>
<dbReference type="Gene3D" id="3.30.390.30">
    <property type="match status" value="1"/>
</dbReference>
<evidence type="ECO:0000256" key="1">
    <source>
        <dbReference type="ARBA" id="ARBA00001974"/>
    </source>
</evidence>
<evidence type="ECO:0008006" key="8">
    <source>
        <dbReference type="Google" id="ProtNLM"/>
    </source>
</evidence>
<dbReference type="PANTHER" id="PTHR43429">
    <property type="entry name" value="PYRIDINE NUCLEOTIDE-DISULFIDE OXIDOREDUCTASE DOMAIN-CONTAINING"/>
    <property type="match status" value="1"/>
</dbReference>
<dbReference type="Pfam" id="PF07992">
    <property type="entry name" value="Pyr_redox_2"/>
    <property type="match status" value="1"/>
</dbReference>
<accession>A0A1D8GHZ8</accession>
<evidence type="ECO:0000313" key="6">
    <source>
        <dbReference type="EMBL" id="AOT70534.1"/>
    </source>
</evidence>
<feature type="domain" description="FAD/NAD(P)-binding" evidence="4">
    <location>
        <begin position="8"/>
        <end position="297"/>
    </location>
</feature>
<dbReference type="Proteomes" id="UP000095743">
    <property type="component" value="Chromosome"/>
</dbReference>
<dbReference type="Gene3D" id="3.50.50.60">
    <property type="entry name" value="FAD/NAD(P)-binding domain"/>
    <property type="match status" value="2"/>
</dbReference>
<name>A0A1D8GHZ8_9FIRM</name>
<evidence type="ECO:0000259" key="5">
    <source>
        <dbReference type="Pfam" id="PF18267"/>
    </source>
</evidence>
<dbReference type="RefSeq" id="WP_069977386.1">
    <property type="nucleotide sequence ID" value="NZ_CP017269.1"/>
</dbReference>
<reference evidence="6 7" key="1">
    <citation type="submission" date="2016-09" db="EMBL/GenBank/DDBJ databases">
        <title>Genomic analysis reveals versatility of anaerobic energy metabolism of Geosporobacter ferrireducens IRF9 of phylum Firmicutes.</title>
        <authorList>
            <person name="Kim S.-J."/>
        </authorList>
    </citation>
    <scope>NUCLEOTIDE SEQUENCE [LARGE SCALE GENOMIC DNA]</scope>
    <source>
        <strain evidence="6 7">IRF9</strain>
    </source>
</reference>
<comment type="cofactor">
    <cofactor evidence="1">
        <name>FAD</name>
        <dbReference type="ChEBI" id="CHEBI:57692"/>
    </cofactor>
</comment>
<protein>
    <recommendedName>
        <fullName evidence="8">Pyridine nucleotide-disulfide oxidoreductase</fullName>
    </recommendedName>
</protein>
<dbReference type="InterPro" id="IPR036188">
    <property type="entry name" value="FAD/NAD-bd_sf"/>
</dbReference>
<dbReference type="SUPFAM" id="SSF51905">
    <property type="entry name" value="FAD/NAD(P)-binding domain"/>
    <property type="match status" value="2"/>
</dbReference>
<dbReference type="STRING" id="1424294.Gferi_13700"/>
<keyword evidence="3" id="KW-0274">FAD</keyword>
<dbReference type="PANTHER" id="PTHR43429:SF3">
    <property type="entry name" value="NITRITE REDUCTASE [NAD(P)H]"/>
    <property type="match status" value="1"/>
</dbReference>
<dbReference type="OrthoDB" id="9807946at2"/>
<dbReference type="KEGG" id="gfe:Gferi_13700"/>
<dbReference type="PRINTS" id="PR00368">
    <property type="entry name" value="FADPNR"/>
</dbReference>
<dbReference type="InterPro" id="IPR016156">
    <property type="entry name" value="FAD/NAD-linked_Rdtase_dimer_sf"/>
</dbReference>
<evidence type="ECO:0000259" key="4">
    <source>
        <dbReference type="Pfam" id="PF07992"/>
    </source>
</evidence>
<gene>
    <name evidence="6" type="ORF">Gferi_13700</name>
</gene>
<dbReference type="PRINTS" id="PR00411">
    <property type="entry name" value="PNDRDTASEI"/>
</dbReference>